<keyword evidence="2" id="KW-0560">Oxidoreductase</keyword>
<evidence type="ECO:0000256" key="3">
    <source>
        <dbReference type="RuleBase" id="RU000363"/>
    </source>
</evidence>
<evidence type="ECO:0000256" key="2">
    <source>
        <dbReference type="ARBA" id="ARBA00023002"/>
    </source>
</evidence>
<dbReference type="OrthoDB" id="9775296at2"/>
<dbReference type="SUPFAM" id="SSF51735">
    <property type="entry name" value="NAD(P)-binding Rossmann-fold domains"/>
    <property type="match status" value="1"/>
</dbReference>
<evidence type="ECO:0000313" key="5">
    <source>
        <dbReference type="Proteomes" id="UP000032279"/>
    </source>
</evidence>
<accession>A0A0D0YTM8</accession>
<dbReference type="EMBL" id="AWTT01000072">
    <property type="protein sequence ID" value="KIS02599.1"/>
    <property type="molecule type" value="Genomic_DNA"/>
</dbReference>
<dbReference type="RefSeq" id="WP_044011515.1">
    <property type="nucleotide sequence ID" value="NZ_AWTT01000072.1"/>
</dbReference>
<dbReference type="PANTHER" id="PTHR44169">
    <property type="entry name" value="NADPH-DEPENDENT 1-ACYLDIHYDROXYACETONE PHOSPHATE REDUCTASE"/>
    <property type="match status" value="1"/>
</dbReference>
<keyword evidence="5" id="KW-1185">Reference proteome</keyword>
<dbReference type="PATRIC" id="fig|1335616.4.peg.1837"/>
<organism evidence="4 5">
    <name type="scientific">Paucilactobacillus wasatchensis</name>
    <dbReference type="NCBI Taxonomy" id="1335616"/>
    <lineage>
        <taxon>Bacteria</taxon>
        <taxon>Bacillati</taxon>
        <taxon>Bacillota</taxon>
        <taxon>Bacilli</taxon>
        <taxon>Lactobacillales</taxon>
        <taxon>Lactobacillaceae</taxon>
        <taxon>Paucilactobacillus</taxon>
    </lineage>
</organism>
<gene>
    <name evidence="4" type="ORF">WDC_1825</name>
</gene>
<sequence length="273" mass="30026">MTKVVAITGASNRMGKAALQLFAKRGWTVYGGARRVEKIPTGTNMHALKLDVTDSQSNQQFIKTILDEQQHIDVLINNAGYGEGGPIEDVPIENARKQFNTNFFGAAELTKLVLPSMRAQGCGRIVNISSIGGDVYMPLNSYYHASKAALQQWSDTLDVEVQKFGIRSVIVQPGGTQSSWGAITMDNVRKNLKPDSVYQPFVDGVDQLFNGSTSTITATSADLARVFYSAATDMKTKQRYFNSFGDRLIVRVARAHPKFYRAASTAILNHLVR</sequence>
<dbReference type="Gene3D" id="3.40.50.720">
    <property type="entry name" value="NAD(P)-binding Rossmann-like Domain"/>
    <property type="match status" value="1"/>
</dbReference>
<dbReference type="GO" id="GO:0016491">
    <property type="term" value="F:oxidoreductase activity"/>
    <property type="evidence" value="ECO:0007669"/>
    <property type="project" value="UniProtKB-KW"/>
</dbReference>
<dbReference type="Pfam" id="PF00106">
    <property type="entry name" value="adh_short"/>
    <property type="match status" value="1"/>
</dbReference>
<dbReference type="CDD" id="cd05374">
    <property type="entry name" value="17beta-HSD-like_SDR_c"/>
    <property type="match status" value="1"/>
</dbReference>
<dbReference type="InterPro" id="IPR002347">
    <property type="entry name" value="SDR_fam"/>
</dbReference>
<evidence type="ECO:0000313" key="4">
    <source>
        <dbReference type="EMBL" id="KIS02599.1"/>
    </source>
</evidence>
<dbReference type="PANTHER" id="PTHR44169:SF6">
    <property type="entry name" value="NADPH-DEPENDENT 1-ACYLDIHYDROXYACETONE PHOSPHATE REDUCTASE"/>
    <property type="match status" value="1"/>
</dbReference>
<reference evidence="4 5" key="1">
    <citation type="submission" date="2013-08" db="EMBL/GenBank/DDBJ databases">
        <title>Lactobacillus wasatchii sp. WDC04, a late gas producing bacteria isolated from aged chedder cheese.</title>
        <authorList>
            <person name="Oberg C.J."/>
            <person name="Culumber M."/>
            <person name="McMahon D.J."/>
            <person name="Broadbent J.R."/>
            <person name="Oberg T.S."/>
            <person name="Ortaki F."/>
        </authorList>
    </citation>
    <scope>NUCLEOTIDE SEQUENCE [LARGE SCALE GENOMIC DNA]</scope>
    <source>
        <strain evidence="4 5">WDC04</strain>
    </source>
</reference>
<name>A0A0D0YTM8_9LACO</name>
<dbReference type="AlphaFoldDB" id="A0A0D0YTM8"/>
<comment type="caution">
    <text evidence="4">The sequence shown here is derived from an EMBL/GenBank/DDBJ whole genome shotgun (WGS) entry which is preliminary data.</text>
</comment>
<dbReference type="STRING" id="1335616.WDC_1825"/>
<dbReference type="Proteomes" id="UP000032279">
    <property type="component" value="Unassembled WGS sequence"/>
</dbReference>
<dbReference type="InterPro" id="IPR036291">
    <property type="entry name" value="NAD(P)-bd_dom_sf"/>
</dbReference>
<proteinExistence type="inferred from homology"/>
<comment type="similarity">
    <text evidence="1 3">Belongs to the short-chain dehydrogenases/reductases (SDR) family.</text>
</comment>
<dbReference type="PRINTS" id="PR00080">
    <property type="entry name" value="SDRFAMILY"/>
</dbReference>
<protein>
    <submittedName>
        <fullName evidence="4">Short-chain type dehydrogenase</fullName>
    </submittedName>
</protein>
<evidence type="ECO:0000256" key="1">
    <source>
        <dbReference type="ARBA" id="ARBA00006484"/>
    </source>
</evidence>
<dbReference type="PRINTS" id="PR00081">
    <property type="entry name" value="GDHRDH"/>
</dbReference>